<dbReference type="EMBL" id="KI966409">
    <property type="protein sequence ID" value="EWC47603.1"/>
    <property type="molecule type" value="Genomic_DNA"/>
</dbReference>
<accession>W7I622</accession>
<feature type="compositionally biased region" description="Polar residues" evidence="1">
    <location>
        <begin position="10"/>
        <end position="35"/>
    </location>
</feature>
<feature type="region of interest" description="Disordered" evidence="1">
    <location>
        <begin position="143"/>
        <end position="162"/>
    </location>
</feature>
<feature type="compositionally biased region" description="Low complexity" evidence="1">
    <location>
        <begin position="87"/>
        <end position="109"/>
    </location>
</feature>
<feature type="region of interest" description="Disordered" evidence="1">
    <location>
        <begin position="175"/>
        <end position="211"/>
    </location>
</feature>
<dbReference type="OrthoDB" id="5380236at2759"/>
<dbReference type="AlphaFoldDB" id="W7I622"/>
<dbReference type="HOGENOM" id="CLU_855214_0_0_1"/>
<organism evidence="2 3">
    <name type="scientific">Drechslerella stenobrocha 248</name>
    <dbReference type="NCBI Taxonomy" id="1043628"/>
    <lineage>
        <taxon>Eukaryota</taxon>
        <taxon>Fungi</taxon>
        <taxon>Dikarya</taxon>
        <taxon>Ascomycota</taxon>
        <taxon>Pezizomycotina</taxon>
        <taxon>Orbiliomycetes</taxon>
        <taxon>Orbiliales</taxon>
        <taxon>Orbiliaceae</taxon>
        <taxon>Drechslerella</taxon>
    </lineage>
</organism>
<evidence type="ECO:0000313" key="2">
    <source>
        <dbReference type="EMBL" id="EWC47603.1"/>
    </source>
</evidence>
<proteinExistence type="predicted"/>
<evidence type="ECO:0000313" key="3">
    <source>
        <dbReference type="Proteomes" id="UP000024837"/>
    </source>
</evidence>
<reference evidence="2 3" key="1">
    <citation type="submission" date="2013-05" db="EMBL/GenBank/DDBJ databases">
        <title>Drechslerella stenobrocha genome reveals carnivorous origination and mechanical trapping mechanism of predatory fungi.</title>
        <authorList>
            <person name="Liu X."/>
            <person name="Zhang W."/>
            <person name="Liu K."/>
        </authorList>
    </citation>
    <scope>NUCLEOTIDE SEQUENCE [LARGE SCALE GENOMIC DNA]</scope>
    <source>
        <strain evidence="2 3">248</strain>
    </source>
</reference>
<evidence type="ECO:0000256" key="1">
    <source>
        <dbReference type="SAM" id="MobiDB-lite"/>
    </source>
</evidence>
<keyword evidence="3" id="KW-1185">Reference proteome</keyword>
<gene>
    <name evidence="2" type="ORF">DRE_03223</name>
</gene>
<feature type="region of interest" description="Disordered" evidence="1">
    <location>
        <begin position="1"/>
        <end position="123"/>
    </location>
</feature>
<sequence length="338" mass="37656">MGGKHVSIPFASSTGQQPSPFVMTPPSSSGSNQPFASLASPRFVHPARRRGSADSYLSADDDHSHSHSGPSYARSPSSSSGSGGSGAHQSPRSGSPHSQSPSLPSQAPHINTRDIAPRPLGELEFDVEPLSPFSYAPPTAAMASVSTAPPSRKNSRDAYSHVAPPAQVYTLSQRLTPEEEKQQPPQQLPQPQQLQHYRHSPHEPDGTDDDEEHTIQLHAMPRGMLLPLPDRNAEMKHLLDHNAGLRDQIRRRLGDDKFSHALDLWTHTRRSELSDHEWLRRSRWFLKADERLWNEWAMMVGWDHSQDLGRDESGNVRPVEEYVERTGHMECLVEGEEE</sequence>
<feature type="compositionally biased region" description="Low complexity" evidence="1">
    <location>
        <begin position="183"/>
        <end position="195"/>
    </location>
</feature>
<dbReference type="Proteomes" id="UP000024837">
    <property type="component" value="Unassembled WGS sequence"/>
</dbReference>
<name>W7I622_9PEZI</name>
<protein>
    <submittedName>
        <fullName evidence="2">Uncharacterized protein</fullName>
    </submittedName>
</protein>
<feature type="compositionally biased region" description="Low complexity" evidence="1">
    <location>
        <begin position="67"/>
        <end position="80"/>
    </location>
</feature>